<dbReference type="NCBIfam" id="TIGR01557">
    <property type="entry name" value="myb_SHAQKYF"/>
    <property type="match status" value="1"/>
</dbReference>
<comment type="caution">
    <text evidence="8">Lacks conserved residue(s) required for the propagation of feature annotation.</text>
</comment>
<dbReference type="PROSITE" id="PS50110">
    <property type="entry name" value="RESPONSE_REGULATORY"/>
    <property type="match status" value="1"/>
</dbReference>
<proteinExistence type="predicted"/>
<evidence type="ECO:0000256" key="1">
    <source>
        <dbReference type="ARBA" id="ARBA00004123"/>
    </source>
</evidence>
<feature type="domain" description="HTH myb-type" evidence="11">
    <location>
        <begin position="233"/>
        <end position="284"/>
    </location>
</feature>
<dbReference type="Gene3D" id="3.40.50.2300">
    <property type="match status" value="1"/>
</dbReference>
<keyword evidence="2" id="KW-0597">Phosphoprotein</keyword>
<comment type="subcellular location">
    <subcellularLocation>
        <location evidence="1">Nucleus</location>
    </subcellularLocation>
</comment>
<keyword evidence="7" id="KW-0539">Nucleus</keyword>
<feature type="domain" description="Response regulatory" evidence="10">
    <location>
        <begin position="29"/>
        <end position="143"/>
    </location>
</feature>
<evidence type="ECO:0000259" key="11">
    <source>
        <dbReference type="PROSITE" id="PS51294"/>
    </source>
</evidence>
<dbReference type="InterPro" id="IPR045279">
    <property type="entry name" value="ARR-like"/>
</dbReference>
<reference evidence="12 13" key="1">
    <citation type="journal article" date="2021" name="Comput. Struct. Biotechnol. J.">
        <title>De novo genome assembly of the potent medicinal plant Rehmannia glutinosa using nanopore technology.</title>
        <authorList>
            <person name="Ma L."/>
            <person name="Dong C."/>
            <person name="Song C."/>
            <person name="Wang X."/>
            <person name="Zheng X."/>
            <person name="Niu Y."/>
            <person name="Chen S."/>
            <person name="Feng W."/>
        </authorList>
    </citation>
    <scope>NUCLEOTIDE SEQUENCE [LARGE SCALE GENOMIC DNA]</scope>
    <source>
        <strain evidence="12">DH-2019</strain>
    </source>
</reference>
<dbReference type="InterPro" id="IPR009057">
    <property type="entry name" value="Homeodomain-like_sf"/>
</dbReference>
<keyword evidence="4" id="KW-0805">Transcription regulation</keyword>
<feature type="compositionally biased region" description="Polar residues" evidence="9">
    <location>
        <begin position="293"/>
        <end position="303"/>
    </location>
</feature>
<dbReference type="Proteomes" id="UP001318860">
    <property type="component" value="Unassembled WGS sequence"/>
</dbReference>
<keyword evidence="3" id="KW-0902">Two-component regulatory system</keyword>
<evidence type="ECO:0000256" key="7">
    <source>
        <dbReference type="ARBA" id="ARBA00023242"/>
    </source>
</evidence>
<feature type="compositionally biased region" description="Gly residues" evidence="9">
    <location>
        <begin position="334"/>
        <end position="344"/>
    </location>
</feature>
<evidence type="ECO:0008006" key="14">
    <source>
        <dbReference type="Google" id="ProtNLM"/>
    </source>
</evidence>
<dbReference type="PANTHER" id="PTHR43874:SF87">
    <property type="entry name" value="HTH MYB-TYPE DOMAIN-CONTAINING PROTEIN"/>
    <property type="match status" value="1"/>
</dbReference>
<protein>
    <recommendedName>
        <fullName evidence="14">Two-component response regulator-like protein</fullName>
    </recommendedName>
</protein>
<dbReference type="InterPro" id="IPR001005">
    <property type="entry name" value="SANT/Myb"/>
</dbReference>
<evidence type="ECO:0000313" key="12">
    <source>
        <dbReference type="EMBL" id="KAK6148748.1"/>
    </source>
</evidence>
<dbReference type="SMART" id="SM00448">
    <property type="entry name" value="REC"/>
    <property type="match status" value="1"/>
</dbReference>
<organism evidence="12 13">
    <name type="scientific">Rehmannia glutinosa</name>
    <name type="common">Chinese foxglove</name>
    <dbReference type="NCBI Taxonomy" id="99300"/>
    <lineage>
        <taxon>Eukaryota</taxon>
        <taxon>Viridiplantae</taxon>
        <taxon>Streptophyta</taxon>
        <taxon>Embryophyta</taxon>
        <taxon>Tracheophyta</taxon>
        <taxon>Spermatophyta</taxon>
        <taxon>Magnoliopsida</taxon>
        <taxon>eudicotyledons</taxon>
        <taxon>Gunneridae</taxon>
        <taxon>Pentapetalae</taxon>
        <taxon>asterids</taxon>
        <taxon>lamiids</taxon>
        <taxon>Lamiales</taxon>
        <taxon>Orobanchaceae</taxon>
        <taxon>Rehmannieae</taxon>
        <taxon>Rehmannia</taxon>
    </lineage>
</organism>
<keyword evidence="5" id="KW-0010">Activator</keyword>
<dbReference type="SUPFAM" id="SSF52172">
    <property type="entry name" value="CheY-like"/>
    <property type="match status" value="1"/>
</dbReference>
<gene>
    <name evidence="12" type="ORF">DH2020_016273</name>
</gene>
<dbReference type="InterPro" id="IPR006447">
    <property type="entry name" value="Myb_dom_plants"/>
</dbReference>
<feature type="region of interest" description="Disordered" evidence="9">
    <location>
        <begin position="281"/>
        <end position="404"/>
    </location>
</feature>
<evidence type="ECO:0000256" key="8">
    <source>
        <dbReference type="PROSITE-ProRule" id="PRU00169"/>
    </source>
</evidence>
<dbReference type="SUPFAM" id="SSF46689">
    <property type="entry name" value="Homeodomain-like"/>
    <property type="match status" value="1"/>
</dbReference>
<dbReference type="Pfam" id="PF00072">
    <property type="entry name" value="Response_reg"/>
    <property type="match status" value="1"/>
</dbReference>
<dbReference type="EMBL" id="JABTTQ020000009">
    <property type="protein sequence ID" value="KAK6148748.1"/>
    <property type="molecule type" value="Genomic_DNA"/>
</dbReference>
<dbReference type="PANTHER" id="PTHR43874">
    <property type="entry name" value="TWO-COMPONENT RESPONSE REGULATOR"/>
    <property type="match status" value="1"/>
</dbReference>
<evidence type="ECO:0000256" key="5">
    <source>
        <dbReference type="ARBA" id="ARBA00023159"/>
    </source>
</evidence>
<keyword evidence="6" id="KW-0804">Transcription</keyword>
<accession>A0ABR0WMH4</accession>
<evidence type="ECO:0000256" key="9">
    <source>
        <dbReference type="SAM" id="MobiDB-lite"/>
    </source>
</evidence>
<keyword evidence="13" id="KW-1185">Reference proteome</keyword>
<dbReference type="Gene3D" id="1.10.10.60">
    <property type="entry name" value="Homeodomain-like"/>
    <property type="match status" value="1"/>
</dbReference>
<name>A0ABR0WMH4_REHGL</name>
<dbReference type="InterPro" id="IPR001789">
    <property type="entry name" value="Sig_transdc_resp-reg_receiver"/>
</dbReference>
<dbReference type="InterPro" id="IPR017930">
    <property type="entry name" value="Myb_dom"/>
</dbReference>
<evidence type="ECO:0000313" key="13">
    <source>
        <dbReference type="Proteomes" id="UP001318860"/>
    </source>
</evidence>
<evidence type="ECO:0000256" key="6">
    <source>
        <dbReference type="ARBA" id="ARBA00023163"/>
    </source>
</evidence>
<evidence type="ECO:0000256" key="4">
    <source>
        <dbReference type="ARBA" id="ARBA00023015"/>
    </source>
</evidence>
<evidence type="ECO:0000259" key="10">
    <source>
        <dbReference type="PROSITE" id="PS50110"/>
    </source>
</evidence>
<dbReference type="InterPro" id="IPR011006">
    <property type="entry name" value="CheY-like_superfamily"/>
</dbReference>
<dbReference type="PROSITE" id="PS51294">
    <property type="entry name" value="HTH_MYB"/>
    <property type="match status" value="1"/>
</dbReference>
<sequence length="469" mass="52502">MWELGNLWTEAGKSSSMASSYLSVMPEIHVLLVDHDSDSLINTAKLLESCQYRVTLAEFASGAIQILSNGKAKIDIIMANINSPDLHGFKLLQQAANMNIPTILMSVDDNTFMAMRALENGAFLYIKKPAAREMLKCLWQHVAREKTRVVRERERLMAVNYSVRGIEIRETIQHADENANNIVGGNNVVMMKDKGKSIKNVNRGRKGVREEDYYESENHTFNSKIKRKVCTEWTQELHEKFMAAVEELGEGRCFPKEILELMDVPGLTRMQVASHLQKCRNDNWRSPEDRKSNLTTQTVSSDTDGSHHRPRRFGSMPRLGKAPNSHRVHVQEETGGGGGDGGEGSKTQSETKAPNDGGVENMETTRPTATNNNNNNNNNTSYQQYGPIVPHPGNGGTYPTNPRHPTDDFFNFPDMDSLMQNYPGLPQASTGMNIASSSTGGYHFDPVYNDQQIWGFVFLLLFAETLMLL</sequence>
<feature type="compositionally biased region" description="Basic and acidic residues" evidence="9">
    <location>
        <begin position="281"/>
        <end position="292"/>
    </location>
</feature>
<dbReference type="Pfam" id="PF00249">
    <property type="entry name" value="Myb_DNA-binding"/>
    <property type="match status" value="1"/>
</dbReference>
<comment type="caution">
    <text evidence="12">The sequence shown here is derived from an EMBL/GenBank/DDBJ whole genome shotgun (WGS) entry which is preliminary data.</text>
</comment>
<evidence type="ECO:0000256" key="3">
    <source>
        <dbReference type="ARBA" id="ARBA00023012"/>
    </source>
</evidence>
<evidence type="ECO:0000256" key="2">
    <source>
        <dbReference type="ARBA" id="ARBA00022553"/>
    </source>
</evidence>